<sequence length="398" mass="44464">MELERHLTDAEFRWEVAHTGRLSQRTLQITLIVLTSVALASFMGRLSIRILVRRRVELDDAFLTLAVACTCASTAIVHRYIFPFYLSNALLLRPELKKEGVFLQLVDDLKAGAKPRDVLGFTSWTTLYGVKFCFLVFFRPLLRHIKSLKLYWWTCALFCTIAWGISAFKALKPSPQPTSGSALRAFIRTNIVFAVAVSVLDIASDIMIVSIPILVLRHTTLKRSTKFSVAFFLSLSIFMVICALIRIAGVIPGKLHVPDTTWRMFWTQTECSVAIIMASITALRTLFVETQKNSLYRIRSRYGVPLERNSNLHRGGMGGLAADKVTGDIELLTIPSSAHTSTRPLARHSVASEISVAESEIDPPESVYHAAIREGRMPANVKHDRRTTPAAYESIGTI</sequence>
<organism evidence="8 9">
    <name type="scientific">Amniculicola lignicola CBS 123094</name>
    <dbReference type="NCBI Taxonomy" id="1392246"/>
    <lineage>
        <taxon>Eukaryota</taxon>
        <taxon>Fungi</taxon>
        <taxon>Dikarya</taxon>
        <taxon>Ascomycota</taxon>
        <taxon>Pezizomycotina</taxon>
        <taxon>Dothideomycetes</taxon>
        <taxon>Pleosporomycetidae</taxon>
        <taxon>Pleosporales</taxon>
        <taxon>Amniculicolaceae</taxon>
        <taxon>Amniculicola</taxon>
    </lineage>
</organism>
<dbReference type="Pfam" id="PF20684">
    <property type="entry name" value="Fung_rhodopsin"/>
    <property type="match status" value="1"/>
</dbReference>
<comment type="similarity">
    <text evidence="5">Belongs to the SAT4 family.</text>
</comment>
<keyword evidence="3 6" id="KW-1133">Transmembrane helix</keyword>
<dbReference type="GO" id="GO:0016020">
    <property type="term" value="C:membrane"/>
    <property type="evidence" value="ECO:0007669"/>
    <property type="project" value="UniProtKB-SubCell"/>
</dbReference>
<evidence type="ECO:0000313" key="9">
    <source>
        <dbReference type="Proteomes" id="UP000799779"/>
    </source>
</evidence>
<feature type="transmembrane region" description="Helical" evidence="6">
    <location>
        <begin position="265"/>
        <end position="287"/>
    </location>
</feature>
<evidence type="ECO:0000256" key="1">
    <source>
        <dbReference type="ARBA" id="ARBA00004141"/>
    </source>
</evidence>
<dbReference type="OrthoDB" id="444631at2759"/>
<evidence type="ECO:0000256" key="2">
    <source>
        <dbReference type="ARBA" id="ARBA00022692"/>
    </source>
</evidence>
<keyword evidence="2 6" id="KW-0812">Transmembrane</keyword>
<keyword evidence="4 6" id="KW-0472">Membrane</keyword>
<dbReference type="Proteomes" id="UP000799779">
    <property type="component" value="Unassembled WGS sequence"/>
</dbReference>
<feature type="transmembrane region" description="Helical" evidence="6">
    <location>
        <begin position="150"/>
        <end position="171"/>
    </location>
</feature>
<gene>
    <name evidence="8" type="ORF">P154DRAFT_558970</name>
</gene>
<evidence type="ECO:0000256" key="3">
    <source>
        <dbReference type="ARBA" id="ARBA00022989"/>
    </source>
</evidence>
<proteinExistence type="inferred from homology"/>
<feature type="transmembrane region" description="Helical" evidence="6">
    <location>
        <begin position="227"/>
        <end position="253"/>
    </location>
</feature>
<evidence type="ECO:0000256" key="6">
    <source>
        <dbReference type="SAM" id="Phobius"/>
    </source>
</evidence>
<evidence type="ECO:0000256" key="4">
    <source>
        <dbReference type="ARBA" id="ARBA00023136"/>
    </source>
</evidence>
<accession>A0A6A5X0I1</accession>
<feature type="transmembrane region" description="Helical" evidence="6">
    <location>
        <begin position="29"/>
        <end position="48"/>
    </location>
</feature>
<reference evidence="8" key="1">
    <citation type="journal article" date="2020" name="Stud. Mycol.">
        <title>101 Dothideomycetes genomes: a test case for predicting lifestyles and emergence of pathogens.</title>
        <authorList>
            <person name="Haridas S."/>
            <person name="Albert R."/>
            <person name="Binder M."/>
            <person name="Bloem J."/>
            <person name="Labutti K."/>
            <person name="Salamov A."/>
            <person name="Andreopoulos B."/>
            <person name="Baker S."/>
            <person name="Barry K."/>
            <person name="Bills G."/>
            <person name="Bluhm B."/>
            <person name="Cannon C."/>
            <person name="Castanera R."/>
            <person name="Culley D."/>
            <person name="Daum C."/>
            <person name="Ezra D."/>
            <person name="Gonzalez J."/>
            <person name="Henrissat B."/>
            <person name="Kuo A."/>
            <person name="Liang C."/>
            <person name="Lipzen A."/>
            <person name="Lutzoni F."/>
            <person name="Magnuson J."/>
            <person name="Mondo S."/>
            <person name="Nolan M."/>
            <person name="Ohm R."/>
            <person name="Pangilinan J."/>
            <person name="Park H.-J."/>
            <person name="Ramirez L."/>
            <person name="Alfaro M."/>
            <person name="Sun H."/>
            <person name="Tritt A."/>
            <person name="Yoshinaga Y."/>
            <person name="Zwiers L.-H."/>
            <person name="Turgeon B."/>
            <person name="Goodwin S."/>
            <person name="Spatafora J."/>
            <person name="Crous P."/>
            <person name="Grigoriev I."/>
        </authorList>
    </citation>
    <scope>NUCLEOTIDE SEQUENCE</scope>
    <source>
        <strain evidence="8">CBS 123094</strain>
    </source>
</reference>
<evidence type="ECO:0000256" key="5">
    <source>
        <dbReference type="ARBA" id="ARBA00038359"/>
    </source>
</evidence>
<feature type="domain" description="Rhodopsin" evidence="7">
    <location>
        <begin position="45"/>
        <end position="288"/>
    </location>
</feature>
<dbReference type="InterPro" id="IPR049326">
    <property type="entry name" value="Rhodopsin_dom_fungi"/>
</dbReference>
<dbReference type="PANTHER" id="PTHR33048:SF92">
    <property type="entry name" value="INTEGRAL MEMBRANE PROTEIN"/>
    <property type="match status" value="1"/>
</dbReference>
<dbReference type="InterPro" id="IPR052337">
    <property type="entry name" value="SAT4-like"/>
</dbReference>
<evidence type="ECO:0000313" key="8">
    <source>
        <dbReference type="EMBL" id="KAF2007058.1"/>
    </source>
</evidence>
<feature type="transmembrane region" description="Helical" evidence="6">
    <location>
        <begin position="60"/>
        <end position="82"/>
    </location>
</feature>
<protein>
    <recommendedName>
        <fullName evidence="7">Rhodopsin domain-containing protein</fullName>
    </recommendedName>
</protein>
<evidence type="ECO:0000259" key="7">
    <source>
        <dbReference type="Pfam" id="PF20684"/>
    </source>
</evidence>
<feature type="transmembrane region" description="Helical" evidence="6">
    <location>
        <begin position="118"/>
        <end position="138"/>
    </location>
</feature>
<feature type="transmembrane region" description="Helical" evidence="6">
    <location>
        <begin position="191"/>
        <end position="215"/>
    </location>
</feature>
<name>A0A6A5X0I1_9PLEO</name>
<dbReference type="EMBL" id="ML977558">
    <property type="protein sequence ID" value="KAF2007058.1"/>
    <property type="molecule type" value="Genomic_DNA"/>
</dbReference>
<dbReference type="PANTHER" id="PTHR33048">
    <property type="entry name" value="PTH11-LIKE INTEGRAL MEMBRANE PROTEIN (AFU_ORTHOLOGUE AFUA_5G11245)"/>
    <property type="match status" value="1"/>
</dbReference>
<dbReference type="AlphaFoldDB" id="A0A6A5X0I1"/>
<comment type="subcellular location">
    <subcellularLocation>
        <location evidence="1">Membrane</location>
        <topology evidence="1">Multi-pass membrane protein</topology>
    </subcellularLocation>
</comment>
<keyword evidence="9" id="KW-1185">Reference proteome</keyword>